<organism evidence="1">
    <name type="scientific">marine metagenome</name>
    <dbReference type="NCBI Taxonomy" id="408172"/>
    <lineage>
        <taxon>unclassified sequences</taxon>
        <taxon>metagenomes</taxon>
        <taxon>ecological metagenomes</taxon>
    </lineage>
</organism>
<evidence type="ECO:0008006" key="2">
    <source>
        <dbReference type="Google" id="ProtNLM"/>
    </source>
</evidence>
<dbReference type="AlphaFoldDB" id="A0A383DK16"/>
<dbReference type="EMBL" id="UINC01217854">
    <property type="protein sequence ID" value="SVE44633.1"/>
    <property type="molecule type" value="Genomic_DNA"/>
</dbReference>
<sequence length="215" mass="22180">MKRIIIIALGFAALSGVREARATQFAAEVLSYKSGTGYATDWSTGAGFTNKDAIIGAPARETPGEWGGPITPFSPPYLLNQILSIGAGGEVTLKFARPIRDEPLNPFGLDFLVFGGAGFTITNGDFSGGGITDGTLFGRADGETRLSVSADGEAWFVLDPKQAPTFDAYHPTDGAGDFALPVNPALAKGDFDGGGLAKFTELYAGSGGGTGYDIA</sequence>
<feature type="non-terminal residue" evidence="1">
    <location>
        <position position="215"/>
    </location>
</feature>
<gene>
    <name evidence="1" type="ORF">METZ01_LOCUS497487</name>
</gene>
<reference evidence="1" key="1">
    <citation type="submission" date="2018-05" db="EMBL/GenBank/DDBJ databases">
        <authorList>
            <person name="Lanie J.A."/>
            <person name="Ng W.-L."/>
            <person name="Kazmierczak K.M."/>
            <person name="Andrzejewski T.M."/>
            <person name="Davidsen T.M."/>
            <person name="Wayne K.J."/>
            <person name="Tettelin H."/>
            <person name="Glass J.I."/>
            <person name="Rusch D."/>
            <person name="Podicherti R."/>
            <person name="Tsui H.-C.T."/>
            <person name="Winkler M.E."/>
        </authorList>
    </citation>
    <scope>NUCLEOTIDE SEQUENCE</scope>
</reference>
<protein>
    <recommendedName>
        <fullName evidence="2">PEP-CTERM sorting domain-containing protein</fullName>
    </recommendedName>
</protein>
<name>A0A383DK16_9ZZZZ</name>
<evidence type="ECO:0000313" key="1">
    <source>
        <dbReference type="EMBL" id="SVE44633.1"/>
    </source>
</evidence>
<accession>A0A383DK16</accession>
<proteinExistence type="predicted"/>